<dbReference type="RefSeq" id="WP_144749392.1">
    <property type="nucleotide sequence ID" value="NZ_VMNW02000048.1"/>
</dbReference>
<dbReference type="OrthoDB" id="5119743at2"/>
<evidence type="ECO:0000313" key="6">
    <source>
        <dbReference type="EMBL" id="KAA9156554.1"/>
    </source>
</evidence>
<dbReference type="EMBL" id="VMNW02000048">
    <property type="protein sequence ID" value="KAA9156554.1"/>
    <property type="molecule type" value="Genomic_DNA"/>
</dbReference>
<dbReference type="GO" id="GO:0003700">
    <property type="term" value="F:DNA-binding transcription factor activity"/>
    <property type="evidence" value="ECO:0007669"/>
    <property type="project" value="TreeGrafter"/>
</dbReference>
<dbReference type="InterPro" id="IPR036271">
    <property type="entry name" value="Tet_transcr_reg_TetR-rel_C_sf"/>
</dbReference>
<dbReference type="Proteomes" id="UP000319769">
    <property type="component" value="Unassembled WGS sequence"/>
</dbReference>
<dbReference type="Pfam" id="PF00440">
    <property type="entry name" value="TetR_N"/>
    <property type="match status" value="1"/>
</dbReference>
<reference evidence="6" key="1">
    <citation type="submission" date="2019-09" db="EMBL/GenBank/DDBJ databases">
        <authorList>
            <person name="Teo W.F.A."/>
            <person name="Duangmal K."/>
        </authorList>
    </citation>
    <scope>NUCLEOTIDE SEQUENCE [LARGE SCALE GENOMIC DNA]</scope>
    <source>
        <strain evidence="6">K81G1</strain>
    </source>
</reference>
<dbReference type="AlphaFoldDB" id="A0A5N0UYB8"/>
<sequence>MGTAGEPAVAGSIRDARRSLYRQRILAAAEHEFAAAGFADTRVNAIAKTAEVSLATVYKTFAGKAEIWDALHADRMEALLAEVEPATNGVSSPLERLLAGVAAVALFLTRQDAYLELSIRAGAGWAGAESGHGVQRTVWGAGLDMIARGVEASVANGELRGIRPRVAAGMIASALQIWLSDWVSSGRDRAPDAVVGELVLHLRWMLAGPGNQD</sequence>
<evidence type="ECO:0000256" key="1">
    <source>
        <dbReference type="ARBA" id="ARBA00023015"/>
    </source>
</evidence>
<evidence type="ECO:0000256" key="3">
    <source>
        <dbReference type="ARBA" id="ARBA00023163"/>
    </source>
</evidence>
<dbReference type="InterPro" id="IPR001647">
    <property type="entry name" value="HTH_TetR"/>
</dbReference>
<dbReference type="PROSITE" id="PS50977">
    <property type="entry name" value="HTH_TETR_2"/>
    <property type="match status" value="1"/>
</dbReference>
<evidence type="ECO:0000256" key="4">
    <source>
        <dbReference type="PROSITE-ProRule" id="PRU00335"/>
    </source>
</evidence>
<dbReference type="InterPro" id="IPR009057">
    <property type="entry name" value="Homeodomain-like_sf"/>
</dbReference>
<gene>
    <name evidence="6" type="ORF">FPZ12_027295</name>
</gene>
<accession>A0A5N0UYB8</accession>
<dbReference type="SUPFAM" id="SSF48498">
    <property type="entry name" value="Tetracyclin repressor-like, C-terminal domain"/>
    <property type="match status" value="1"/>
</dbReference>
<keyword evidence="3" id="KW-0804">Transcription</keyword>
<feature type="domain" description="HTH tetR-type" evidence="5">
    <location>
        <begin position="19"/>
        <end position="79"/>
    </location>
</feature>
<dbReference type="Gene3D" id="1.10.357.10">
    <property type="entry name" value="Tetracycline Repressor, domain 2"/>
    <property type="match status" value="1"/>
</dbReference>
<dbReference type="PANTHER" id="PTHR30055">
    <property type="entry name" value="HTH-TYPE TRANSCRIPTIONAL REGULATOR RUTR"/>
    <property type="match status" value="1"/>
</dbReference>
<comment type="caution">
    <text evidence="6">The sequence shown here is derived from an EMBL/GenBank/DDBJ whole genome shotgun (WGS) entry which is preliminary data.</text>
</comment>
<evidence type="ECO:0000256" key="2">
    <source>
        <dbReference type="ARBA" id="ARBA00023125"/>
    </source>
</evidence>
<evidence type="ECO:0000259" key="5">
    <source>
        <dbReference type="PROSITE" id="PS50977"/>
    </source>
</evidence>
<keyword evidence="1" id="KW-0805">Transcription regulation</keyword>
<dbReference type="PANTHER" id="PTHR30055:SF238">
    <property type="entry name" value="MYCOFACTOCIN BIOSYNTHESIS TRANSCRIPTIONAL REGULATOR MFTR-RELATED"/>
    <property type="match status" value="1"/>
</dbReference>
<organism evidence="6 7">
    <name type="scientific">Amycolatopsis acidicola</name>
    <dbReference type="NCBI Taxonomy" id="2596893"/>
    <lineage>
        <taxon>Bacteria</taxon>
        <taxon>Bacillati</taxon>
        <taxon>Actinomycetota</taxon>
        <taxon>Actinomycetes</taxon>
        <taxon>Pseudonocardiales</taxon>
        <taxon>Pseudonocardiaceae</taxon>
        <taxon>Amycolatopsis</taxon>
    </lineage>
</organism>
<keyword evidence="7" id="KW-1185">Reference proteome</keyword>
<name>A0A5N0UYB8_9PSEU</name>
<dbReference type="InterPro" id="IPR050109">
    <property type="entry name" value="HTH-type_TetR-like_transc_reg"/>
</dbReference>
<protein>
    <submittedName>
        <fullName evidence="6">TetR/AcrR family transcriptional regulator</fullName>
    </submittedName>
</protein>
<dbReference type="SUPFAM" id="SSF46689">
    <property type="entry name" value="Homeodomain-like"/>
    <property type="match status" value="1"/>
</dbReference>
<dbReference type="Gene3D" id="1.10.10.60">
    <property type="entry name" value="Homeodomain-like"/>
    <property type="match status" value="1"/>
</dbReference>
<evidence type="ECO:0000313" key="7">
    <source>
        <dbReference type="Proteomes" id="UP000319769"/>
    </source>
</evidence>
<feature type="DNA-binding region" description="H-T-H motif" evidence="4">
    <location>
        <begin position="42"/>
        <end position="61"/>
    </location>
</feature>
<proteinExistence type="predicted"/>
<dbReference type="GO" id="GO:0000976">
    <property type="term" value="F:transcription cis-regulatory region binding"/>
    <property type="evidence" value="ECO:0007669"/>
    <property type="project" value="TreeGrafter"/>
</dbReference>
<keyword evidence="2 4" id="KW-0238">DNA-binding</keyword>